<dbReference type="PANTHER" id="PTHR17920">
    <property type="entry name" value="TRANSMEMBRANE AND COILED-COIL DOMAIN-CONTAINING PROTEIN 4 TMCO4"/>
    <property type="match status" value="1"/>
</dbReference>
<dbReference type="EMBL" id="MCGO01000076">
    <property type="protein sequence ID" value="ORY31538.1"/>
    <property type="molecule type" value="Genomic_DNA"/>
</dbReference>
<dbReference type="OrthoDB" id="277931at2759"/>
<evidence type="ECO:0000313" key="6">
    <source>
        <dbReference type="EMBL" id="ORY31538.1"/>
    </source>
</evidence>
<sequence>MAVIVISNLLTSTFSYQGAFTRLSSVAGKTSSETKTQSKLKYDARLRSVIRQLSSILITDMTSGVDTWEQEKTRSFMQQRIEQSVVVYMLNERKKERDMKVRRRKDSSSSSYSSISGPDSSQRSTIPRTNSRKAIRNLSISENGSFSVNVTASSPGGRTSVTSPSRSHGRQIPAETRRSTITAIELDARTAKKPSPGLKVETQSQQLNVMDWLATPLSGMSSIISSLYIPSHKYRSSVSYKTSDINSFTSQKSVSSSPVSPVFSTLNESEEEETVVSPLTLFGITSSNDALFSFENENGLKDWFFKEVQIHEVSLHVVICVSGLLGSLDDVVDPWQFLPAFVPFSDIYSLGFHTNGLLQLNSEIKSFILTSNKKRKSETVQQQLAQNNGNLTKDSIGDLSINLSIPDIFSAPHIFPTPPSLLDTWNDALLAAQKAGEELGKRILLKEAYGKRPITLAGFGLGARVIYYALLEVVKEANTGEQNVFSLIDSVYLITAPVISDLESWTKISSIVAGRIVNAYSTKDTVLTLFQSSLLESNLEMNKSFIGMGPISGKPSVPLSNSTMLNYTAVNHNEVCGNKVENVDCSDLSSFTSKRKPYCLRSWSG</sequence>
<feature type="compositionally biased region" description="Low complexity" evidence="5">
    <location>
        <begin position="108"/>
        <end position="121"/>
    </location>
</feature>
<dbReference type="Pfam" id="PF05277">
    <property type="entry name" value="DUF726"/>
    <property type="match status" value="1"/>
</dbReference>
<keyword evidence="3" id="KW-1133">Transmembrane helix</keyword>
<accession>A0A1Y2B9L9</accession>
<keyword evidence="7" id="KW-1185">Reference proteome</keyword>
<evidence type="ECO:0000256" key="2">
    <source>
        <dbReference type="ARBA" id="ARBA00022692"/>
    </source>
</evidence>
<feature type="compositionally biased region" description="Polar residues" evidence="5">
    <location>
        <begin position="138"/>
        <end position="166"/>
    </location>
</feature>
<keyword evidence="2" id="KW-0812">Transmembrane</keyword>
<evidence type="ECO:0000256" key="4">
    <source>
        <dbReference type="ARBA" id="ARBA00023136"/>
    </source>
</evidence>
<comment type="caution">
    <text evidence="6">The sequence shown here is derived from an EMBL/GenBank/DDBJ whole genome shotgun (WGS) entry which is preliminary data.</text>
</comment>
<keyword evidence="4" id="KW-0472">Membrane</keyword>
<evidence type="ECO:0000313" key="7">
    <source>
        <dbReference type="Proteomes" id="UP000193642"/>
    </source>
</evidence>
<dbReference type="Proteomes" id="UP000193642">
    <property type="component" value="Unassembled WGS sequence"/>
</dbReference>
<evidence type="ECO:0000256" key="3">
    <source>
        <dbReference type="ARBA" id="ARBA00022989"/>
    </source>
</evidence>
<protein>
    <submittedName>
        <fullName evidence="6">DUF726-domain-containing protein</fullName>
    </submittedName>
</protein>
<dbReference type="AlphaFoldDB" id="A0A1Y2B9L9"/>
<feature type="region of interest" description="Disordered" evidence="5">
    <location>
        <begin position="95"/>
        <end position="174"/>
    </location>
</feature>
<gene>
    <name evidence="6" type="ORF">BCR33DRAFT_744489</name>
</gene>
<dbReference type="PANTHER" id="PTHR17920:SF3">
    <property type="entry name" value="TRANSMEMBRANE AND COILED-COIL DOMAIN-CONTAINING PROTEIN 4"/>
    <property type="match status" value="1"/>
</dbReference>
<dbReference type="InterPro" id="IPR007941">
    <property type="entry name" value="DUF726"/>
</dbReference>
<dbReference type="GO" id="GO:0016020">
    <property type="term" value="C:membrane"/>
    <property type="evidence" value="ECO:0007669"/>
    <property type="project" value="UniProtKB-SubCell"/>
</dbReference>
<organism evidence="6 7">
    <name type="scientific">Rhizoclosmatium globosum</name>
    <dbReference type="NCBI Taxonomy" id="329046"/>
    <lineage>
        <taxon>Eukaryota</taxon>
        <taxon>Fungi</taxon>
        <taxon>Fungi incertae sedis</taxon>
        <taxon>Chytridiomycota</taxon>
        <taxon>Chytridiomycota incertae sedis</taxon>
        <taxon>Chytridiomycetes</taxon>
        <taxon>Chytridiales</taxon>
        <taxon>Chytriomycetaceae</taxon>
        <taxon>Rhizoclosmatium</taxon>
    </lineage>
</organism>
<evidence type="ECO:0000256" key="5">
    <source>
        <dbReference type="SAM" id="MobiDB-lite"/>
    </source>
</evidence>
<evidence type="ECO:0000256" key="1">
    <source>
        <dbReference type="ARBA" id="ARBA00004141"/>
    </source>
</evidence>
<name>A0A1Y2B9L9_9FUNG</name>
<proteinExistence type="predicted"/>
<comment type="subcellular location">
    <subcellularLocation>
        <location evidence="1">Membrane</location>
        <topology evidence="1">Multi-pass membrane protein</topology>
    </subcellularLocation>
</comment>
<reference evidence="6 7" key="1">
    <citation type="submission" date="2016-07" db="EMBL/GenBank/DDBJ databases">
        <title>Pervasive Adenine N6-methylation of Active Genes in Fungi.</title>
        <authorList>
            <consortium name="DOE Joint Genome Institute"/>
            <person name="Mondo S.J."/>
            <person name="Dannebaum R.O."/>
            <person name="Kuo R.C."/>
            <person name="Labutti K."/>
            <person name="Haridas S."/>
            <person name="Kuo A."/>
            <person name="Salamov A."/>
            <person name="Ahrendt S.R."/>
            <person name="Lipzen A."/>
            <person name="Sullivan W."/>
            <person name="Andreopoulos W.B."/>
            <person name="Clum A."/>
            <person name="Lindquist E."/>
            <person name="Daum C."/>
            <person name="Ramamoorthy G.K."/>
            <person name="Gryganskyi A."/>
            <person name="Culley D."/>
            <person name="Magnuson J.K."/>
            <person name="James T.Y."/>
            <person name="O'Malley M.A."/>
            <person name="Stajich J.E."/>
            <person name="Spatafora J.W."/>
            <person name="Visel A."/>
            <person name="Grigoriev I.V."/>
        </authorList>
    </citation>
    <scope>NUCLEOTIDE SEQUENCE [LARGE SCALE GENOMIC DNA]</scope>
    <source>
        <strain evidence="6 7">JEL800</strain>
    </source>
</reference>